<dbReference type="Proteomes" id="UP000533637">
    <property type="component" value="Unassembled WGS sequence"/>
</dbReference>
<sequence length="41" mass="4474">MLLTTGAITMAKECHRHGTVMPLAWHSSANVVAEGLLSYLY</sequence>
<comment type="caution">
    <text evidence="1">The sequence shown here is derived from an EMBL/GenBank/DDBJ whole genome shotgun (WGS) entry which is preliminary data.</text>
</comment>
<dbReference type="EMBL" id="JACHOC010000007">
    <property type="protein sequence ID" value="MBB4623488.1"/>
    <property type="molecule type" value="Genomic_DNA"/>
</dbReference>
<evidence type="ECO:0000313" key="1">
    <source>
        <dbReference type="EMBL" id="MBB4623488.1"/>
    </source>
</evidence>
<organism evidence="1 2">
    <name type="scientific">Parabacteroides faecis</name>
    <dbReference type="NCBI Taxonomy" id="1217282"/>
    <lineage>
        <taxon>Bacteria</taxon>
        <taxon>Pseudomonadati</taxon>
        <taxon>Bacteroidota</taxon>
        <taxon>Bacteroidia</taxon>
        <taxon>Bacteroidales</taxon>
        <taxon>Tannerellaceae</taxon>
        <taxon>Parabacteroides</taxon>
    </lineage>
</organism>
<accession>A0ABR6KRR2</accession>
<reference evidence="1 2" key="1">
    <citation type="submission" date="2020-08" db="EMBL/GenBank/DDBJ databases">
        <title>Genomic Encyclopedia of Type Strains, Phase IV (KMG-IV): sequencing the most valuable type-strain genomes for metagenomic binning, comparative biology and taxonomic classification.</title>
        <authorList>
            <person name="Goeker M."/>
        </authorList>
    </citation>
    <scope>NUCLEOTIDE SEQUENCE [LARGE SCALE GENOMIC DNA]</scope>
    <source>
        <strain evidence="1 2">DSM 102983</strain>
    </source>
</reference>
<name>A0ABR6KRR2_9BACT</name>
<gene>
    <name evidence="1" type="ORF">GGQ57_003404</name>
</gene>
<protein>
    <submittedName>
        <fullName evidence="1">Uncharacterized protein</fullName>
    </submittedName>
</protein>
<proteinExistence type="predicted"/>
<evidence type="ECO:0000313" key="2">
    <source>
        <dbReference type="Proteomes" id="UP000533637"/>
    </source>
</evidence>
<keyword evidence="2" id="KW-1185">Reference proteome</keyword>